<dbReference type="Gene3D" id="1.25.40.10">
    <property type="entry name" value="Tetratricopeptide repeat domain"/>
    <property type="match status" value="2"/>
</dbReference>
<dbReference type="Gene3D" id="1.10.260.40">
    <property type="entry name" value="lambda repressor-like DNA-binding domains"/>
    <property type="match status" value="1"/>
</dbReference>
<dbReference type="Proteomes" id="UP000262621">
    <property type="component" value="Unassembled WGS sequence"/>
</dbReference>
<dbReference type="InterPro" id="IPR011990">
    <property type="entry name" value="TPR-like_helical_dom_sf"/>
</dbReference>
<sequence>MARSARSYEREADELRVSGWTYRQIASHWQRRYGFNPRVAFRLAHGLTQADVAQRWNEQWPDADAPKTAKQVSYWEIWPGAAGRTPSLDTLNKLAFLYRCAAGELLGGEDYSHLDTTAVRPTESDAYMSGFVEETRPSVLPPAGTVLSRVTERVVDDFELVTSTYRAIDYREGSGRVSADVAAHLRRMLETSNRTTTSTTHRRLLRAAADAAQLAGWLAIDAQRYDQAEGYCRLAASLADKSNDRALHAYSLGVMSYIHLHAGDGKAALRLLETAQGLAGRGNPPAVRSWLHEATGEAYGLLGQPQPGLVALARAERVFDGVDANSAPAWLGFYNADCHAARLKGRCLIRLRQPRDATQALYEALTLLPPTFVRERSGTLIDLAVAYVQMGQVEQACEMARQADTLARRTGSERNRKRLRELLVDLLPWTNVNGVQSLYRQVLLN</sequence>
<evidence type="ECO:0000313" key="1">
    <source>
        <dbReference type="EMBL" id="RFS43397.1"/>
    </source>
</evidence>
<gene>
    <name evidence="1" type="ORF">D0Q02_28000</name>
</gene>
<proteinExistence type="predicted"/>
<name>A0A372FRI3_9ACTN</name>
<protein>
    <recommendedName>
        <fullName evidence="3">XRE family transcriptional regulator</fullName>
    </recommendedName>
</protein>
<organism evidence="1 2">
    <name type="scientific">Micromonospora craniellae</name>
    <dbReference type="NCBI Taxonomy" id="2294034"/>
    <lineage>
        <taxon>Bacteria</taxon>
        <taxon>Bacillati</taxon>
        <taxon>Actinomycetota</taxon>
        <taxon>Actinomycetes</taxon>
        <taxon>Micromonosporales</taxon>
        <taxon>Micromonosporaceae</taxon>
        <taxon>Micromonospora</taxon>
    </lineage>
</organism>
<comment type="caution">
    <text evidence="1">The sequence shown here is derived from an EMBL/GenBank/DDBJ whole genome shotgun (WGS) entry which is preliminary data.</text>
</comment>
<evidence type="ECO:0008006" key="3">
    <source>
        <dbReference type="Google" id="ProtNLM"/>
    </source>
</evidence>
<dbReference type="OrthoDB" id="4498779at2"/>
<dbReference type="InterPro" id="IPR010982">
    <property type="entry name" value="Lambda_DNA-bd_dom_sf"/>
</dbReference>
<evidence type="ECO:0000313" key="2">
    <source>
        <dbReference type="Proteomes" id="UP000262621"/>
    </source>
</evidence>
<dbReference type="RefSeq" id="WP_147333599.1">
    <property type="nucleotide sequence ID" value="NZ_CP061725.1"/>
</dbReference>
<keyword evidence="2" id="KW-1185">Reference proteome</keyword>
<dbReference type="SUPFAM" id="SSF48452">
    <property type="entry name" value="TPR-like"/>
    <property type="match status" value="1"/>
</dbReference>
<accession>A0A372FRI3</accession>
<dbReference type="EMBL" id="QVFU01000062">
    <property type="protein sequence ID" value="RFS43397.1"/>
    <property type="molecule type" value="Genomic_DNA"/>
</dbReference>
<reference evidence="1 2" key="1">
    <citation type="submission" date="2018-08" db="EMBL/GenBank/DDBJ databases">
        <title>Verrucosispora craniellae sp. nov., isolated from a marine sponge in the South China Sea.</title>
        <authorList>
            <person name="Li L."/>
            <person name="Lin H.W."/>
        </authorList>
    </citation>
    <scope>NUCLEOTIDE SEQUENCE [LARGE SCALE GENOMIC DNA]</scope>
    <source>
        <strain evidence="1 2">LHW63014</strain>
    </source>
</reference>
<dbReference type="AlphaFoldDB" id="A0A372FRI3"/>
<dbReference type="GO" id="GO:0003677">
    <property type="term" value="F:DNA binding"/>
    <property type="evidence" value="ECO:0007669"/>
    <property type="project" value="InterPro"/>
</dbReference>